<evidence type="ECO:0000313" key="1">
    <source>
        <dbReference type="EMBL" id="QHS92842.1"/>
    </source>
</evidence>
<dbReference type="EMBL" id="MN739192">
    <property type="protein sequence ID" value="QHS92842.1"/>
    <property type="molecule type" value="Genomic_DNA"/>
</dbReference>
<accession>A0A6C0BLE0</accession>
<organism evidence="1">
    <name type="scientific">viral metagenome</name>
    <dbReference type="NCBI Taxonomy" id="1070528"/>
    <lineage>
        <taxon>unclassified sequences</taxon>
        <taxon>metagenomes</taxon>
        <taxon>organismal metagenomes</taxon>
    </lineage>
</organism>
<protein>
    <submittedName>
        <fullName evidence="1">Uncharacterized protein</fullName>
    </submittedName>
</protein>
<dbReference type="AlphaFoldDB" id="A0A6C0BLE0"/>
<name>A0A6C0BLE0_9ZZZZ</name>
<reference evidence="1" key="1">
    <citation type="journal article" date="2020" name="Nature">
        <title>Giant virus diversity and host interactions through global metagenomics.</title>
        <authorList>
            <person name="Schulz F."/>
            <person name="Roux S."/>
            <person name="Paez-Espino D."/>
            <person name="Jungbluth S."/>
            <person name="Walsh D.A."/>
            <person name="Denef V.J."/>
            <person name="McMahon K.D."/>
            <person name="Konstantinidis K.T."/>
            <person name="Eloe-Fadrosh E.A."/>
            <person name="Kyrpides N.C."/>
            <person name="Woyke T."/>
        </authorList>
    </citation>
    <scope>NUCLEOTIDE SEQUENCE</scope>
    <source>
        <strain evidence="1">GVMAG-M-3300017651-5</strain>
    </source>
</reference>
<proteinExistence type="predicted"/>
<sequence length="374" mass="43931">MDYVFGEHIPEELLFNIAEYSGNIPEELSSEYIIREIDNIYPGYPWCYEFTHQMFLSTQPSKEYIDNVLYYMSVPQWLLHRFGDHTRLDEYIIPGSVSEQDPYGIIERKNMTKLIKQGAWGPYYLDLNIGMNEPQLVLPQGSTSSRSYQRIRSSLDPEILQQPTTFIRIDYRDRIYTDNYIPILPDDDKRISVRIPSRDSRCDLSTLTLIYPRIFPVVPTRSQVLDVIRRVNPQFNVNDAITRSVEWRGILQDRLRNNDPIFHLLFNSLVDYSIMGVRLNRSIFSIDWTEGQQELIDTIIQLLSDRFPGQFRVESGSTDLGIQRHPARFTSIVASRDSVHLRDYLAQLTTDLYSSIAEYFKYWIYINRPVPINI</sequence>